<dbReference type="Gene3D" id="3.10.110.10">
    <property type="entry name" value="Ubiquitin Conjugating Enzyme"/>
    <property type="match status" value="1"/>
</dbReference>
<dbReference type="PROSITE" id="PS50127">
    <property type="entry name" value="UBC_2"/>
    <property type="match status" value="1"/>
</dbReference>
<evidence type="ECO:0000256" key="4">
    <source>
        <dbReference type="RuleBase" id="RU362109"/>
    </source>
</evidence>
<evidence type="ECO:0000256" key="2">
    <source>
        <dbReference type="ARBA" id="ARBA00022786"/>
    </source>
</evidence>
<evidence type="ECO:0000256" key="3">
    <source>
        <dbReference type="PROSITE-ProRule" id="PRU10133"/>
    </source>
</evidence>
<dbReference type="KEGG" id="bmic:BmR1_04g09950"/>
<dbReference type="EMBL" id="LN871599">
    <property type="protein sequence ID" value="CCF76156.1"/>
    <property type="molecule type" value="Genomic_DNA"/>
</dbReference>
<accession>I7ITA1</accession>
<dbReference type="SMART" id="SM00212">
    <property type="entry name" value="UBCc"/>
    <property type="match status" value="1"/>
</dbReference>
<evidence type="ECO:0000313" key="6">
    <source>
        <dbReference type="EMBL" id="CCF76156.1"/>
    </source>
</evidence>
<name>I7ITA1_BABMR</name>
<dbReference type="SUPFAM" id="SSF54495">
    <property type="entry name" value="UBC-like"/>
    <property type="match status" value="1"/>
</dbReference>
<dbReference type="GeneID" id="24426613"/>
<keyword evidence="4" id="KW-0067">ATP-binding</keyword>
<keyword evidence="2 4" id="KW-0833">Ubl conjugation pathway</keyword>
<evidence type="ECO:0000313" key="7">
    <source>
        <dbReference type="Proteomes" id="UP000002899"/>
    </source>
</evidence>
<dbReference type="PANTHER" id="PTHR24067">
    <property type="entry name" value="UBIQUITIN-CONJUGATING ENZYME E2"/>
    <property type="match status" value="1"/>
</dbReference>
<dbReference type="InterPro" id="IPR050113">
    <property type="entry name" value="Ub_conjugating_enzyme"/>
</dbReference>
<keyword evidence="7" id="KW-1185">Reference proteome</keyword>
<protein>
    <submittedName>
        <fullName evidence="6">Ubiquitin-conjugating enzyme</fullName>
        <ecNumber evidence="6">6.3.2.19</ecNumber>
    </submittedName>
</protein>
<dbReference type="InterPro" id="IPR016135">
    <property type="entry name" value="UBQ-conjugating_enzyme/RWD"/>
</dbReference>
<dbReference type="InterPro" id="IPR000608">
    <property type="entry name" value="UBC"/>
</dbReference>
<feature type="active site" description="Glycyl thioester intermediate" evidence="3">
    <location>
        <position position="88"/>
    </location>
</feature>
<reference evidence="6 7" key="3">
    <citation type="journal article" date="2016" name="Sci. Rep.">
        <title>Genome-wide diversity and gene expression profiling of Babesia microti isolates identify polymorphic genes that mediate host-pathogen interactions.</title>
        <authorList>
            <person name="Silva J.C."/>
            <person name="Cornillot E."/>
            <person name="McCracken C."/>
            <person name="Usmani-Brown S."/>
            <person name="Dwivedi A."/>
            <person name="Ifeonu O.O."/>
            <person name="Crabtree J."/>
            <person name="Gotia H.T."/>
            <person name="Virji A.Z."/>
            <person name="Reynes C."/>
            <person name="Colinge J."/>
            <person name="Kumar V."/>
            <person name="Lawres L."/>
            <person name="Pazzi J.E."/>
            <person name="Pablo J.V."/>
            <person name="Hung C."/>
            <person name="Brancato J."/>
            <person name="Kumari P."/>
            <person name="Orvis J."/>
            <person name="Tretina K."/>
            <person name="Chibucos M."/>
            <person name="Ott S."/>
            <person name="Sadzewicz L."/>
            <person name="Sengamalay N."/>
            <person name="Shetty A.C."/>
            <person name="Su Q."/>
            <person name="Tallon L."/>
            <person name="Fraser C.M."/>
            <person name="Frutos R."/>
            <person name="Molina D.M."/>
            <person name="Krause P.J."/>
            <person name="Ben Mamoun C."/>
        </authorList>
    </citation>
    <scope>NUCLEOTIDE SEQUENCE [LARGE SCALE GENOMIC DNA]</scope>
    <source>
        <strain evidence="6 7">RI</strain>
    </source>
</reference>
<keyword evidence="6" id="KW-0436">Ligase</keyword>
<dbReference type="GO" id="GO:0016740">
    <property type="term" value="F:transferase activity"/>
    <property type="evidence" value="ECO:0007669"/>
    <property type="project" value="UniProtKB-KW"/>
</dbReference>
<dbReference type="EC" id="6.3.2.19" evidence="6"/>
<dbReference type="Pfam" id="PF00179">
    <property type="entry name" value="UQ_con"/>
    <property type="match status" value="1"/>
</dbReference>
<dbReference type="AlphaFoldDB" id="I7ITA1"/>
<dbReference type="Proteomes" id="UP000002899">
    <property type="component" value="Chromosome IV"/>
</dbReference>
<dbReference type="CDD" id="cd23790">
    <property type="entry name" value="UBCc_UBE2A_2B"/>
    <property type="match status" value="1"/>
</dbReference>
<proteinExistence type="inferred from homology"/>
<feature type="domain" description="UBC core" evidence="5">
    <location>
        <begin position="4"/>
        <end position="150"/>
    </location>
</feature>
<dbReference type="InterPro" id="IPR023313">
    <property type="entry name" value="UBQ-conjugating_AS"/>
</dbReference>
<dbReference type="PROSITE" id="PS00183">
    <property type="entry name" value="UBC_1"/>
    <property type="match status" value="1"/>
</dbReference>
<comment type="similarity">
    <text evidence="4">Belongs to the ubiquitin-conjugating enzyme family.</text>
</comment>
<gene>
    <name evidence="6" type="ORF">BmR1_04g09950</name>
</gene>
<evidence type="ECO:0000259" key="5">
    <source>
        <dbReference type="PROSITE" id="PS50127"/>
    </source>
</evidence>
<evidence type="ECO:0000256" key="1">
    <source>
        <dbReference type="ARBA" id="ARBA00022679"/>
    </source>
</evidence>
<dbReference type="GO" id="GO:0016874">
    <property type="term" value="F:ligase activity"/>
    <property type="evidence" value="ECO:0007669"/>
    <property type="project" value="UniProtKB-KW"/>
</dbReference>
<reference evidence="6 7" key="2">
    <citation type="journal article" date="2013" name="PLoS ONE">
        <title>Whole genome mapping and re-organization of the nuclear and mitochondrial genomes of Babesia microti isolates.</title>
        <authorList>
            <person name="Cornillot E."/>
            <person name="Dassouli A."/>
            <person name="Garg A."/>
            <person name="Pachikara N."/>
            <person name="Randazzo S."/>
            <person name="Depoix D."/>
            <person name="Carcy B."/>
            <person name="Delbecq S."/>
            <person name="Frutos R."/>
            <person name="Silva J.C."/>
            <person name="Sutton R."/>
            <person name="Krause P.J."/>
            <person name="Mamoun C.B."/>
        </authorList>
    </citation>
    <scope>NUCLEOTIDE SEQUENCE [LARGE SCALE GENOMIC DNA]</scope>
    <source>
        <strain evidence="6 7">RI</strain>
    </source>
</reference>
<dbReference type="VEuPathDB" id="PiroplasmaDB:BmR1_04g09950"/>
<keyword evidence="1" id="KW-0808">Transferase</keyword>
<dbReference type="GO" id="GO:0005524">
    <property type="term" value="F:ATP binding"/>
    <property type="evidence" value="ECO:0007669"/>
    <property type="project" value="UniProtKB-UniRule"/>
</dbReference>
<sequence>MSTFARRRIVQDLARVMKEPPHGIIATPFSDNIMICHAVISGPIDTYWEAGNFQLIIKFTEQYPTEPPVIQFLSKMFHPNIYPDGNICLDILQKKWSAMFDVASALTSIQSLLADPNPESPANTEAARFFKENLAYYNKLVLQCVEDSWCVSNLKIGPKWFR</sequence>
<keyword evidence="4" id="KW-0547">Nucleotide-binding</keyword>
<organism evidence="6 7">
    <name type="scientific">Babesia microti (strain RI)</name>
    <dbReference type="NCBI Taxonomy" id="1133968"/>
    <lineage>
        <taxon>Eukaryota</taxon>
        <taxon>Sar</taxon>
        <taxon>Alveolata</taxon>
        <taxon>Apicomplexa</taxon>
        <taxon>Aconoidasida</taxon>
        <taxon>Piroplasmida</taxon>
        <taxon>Babesiidae</taxon>
        <taxon>Babesia</taxon>
    </lineage>
</organism>
<dbReference type="OrthoDB" id="9984419at2759"/>
<dbReference type="RefSeq" id="XP_012650564.1">
    <property type="nucleotide sequence ID" value="XM_012795110.1"/>
</dbReference>
<reference evidence="6 7" key="1">
    <citation type="journal article" date="2012" name="Nucleic Acids Res.">
        <title>Sequencing of the smallest Apicomplexan genome from the human pathogen Babesia microti.</title>
        <authorList>
            <person name="Cornillot E."/>
            <person name="Hadj-Kaddour K."/>
            <person name="Dassouli A."/>
            <person name="Noel B."/>
            <person name="Ranwez V."/>
            <person name="Vacherie B."/>
            <person name="Augagneur Y."/>
            <person name="Bres V."/>
            <person name="Duclos A."/>
            <person name="Randazzo S."/>
            <person name="Carcy B."/>
            <person name="Debierre-Grockiego F."/>
            <person name="Delbecq S."/>
            <person name="Moubri-Menage K."/>
            <person name="Shams-Eldin H."/>
            <person name="Usmani-Brown S."/>
            <person name="Bringaud F."/>
            <person name="Wincker P."/>
            <person name="Vivares C.P."/>
            <person name="Schwarz R.T."/>
            <person name="Schetters T.P."/>
            <person name="Krause P.J."/>
            <person name="Gorenflot A."/>
            <person name="Berry V."/>
            <person name="Barbe V."/>
            <person name="Ben Mamoun C."/>
        </authorList>
    </citation>
    <scope>NUCLEOTIDE SEQUENCE [LARGE SCALE GENOMIC DNA]</scope>
    <source>
        <strain evidence="6 7">RI</strain>
    </source>
</reference>